<reference evidence="3 4" key="1">
    <citation type="submission" date="2022-02" db="EMBL/GenBank/DDBJ databases">
        <title>The car tank lid bacteriome: a reservoir of bacteria with potential in bioremediation of fuel.</title>
        <authorList>
            <person name="Vidal-Verdu A."/>
            <person name="Gomez-Martinez D."/>
            <person name="Latorre-Perez A."/>
            <person name="Pereto J."/>
            <person name="Porcar M."/>
        </authorList>
    </citation>
    <scope>NUCLEOTIDE SEQUENCE [LARGE SCALE GENOMIC DNA]</scope>
    <source>
        <strain evidence="3 4">4D.3</strain>
    </source>
</reference>
<keyword evidence="2" id="KW-0472">Membrane</keyword>
<keyword evidence="4" id="KW-1185">Reference proteome</keyword>
<feature type="transmembrane region" description="Helical" evidence="2">
    <location>
        <begin position="104"/>
        <end position="129"/>
    </location>
</feature>
<feature type="transmembrane region" description="Helical" evidence="2">
    <location>
        <begin position="62"/>
        <end position="83"/>
    </location>
</feature>
<evidence type="ECO:0000313" key="3">
    <source>
        <dbReference type="EMBL" id="MCK9794335.1"/>
    </source>
</evidence>
<dbReference type="EMBL" id="JALQCY010000003">
    <property type="protein sequence ID" value="MCK9794335.1"/>
    <property type="molecule type" value="Genomic_DNA"/>
</dbReference>
<protein>
    <recommendedName>
        <fullName evidence="5">DUF4190 domain-containing protein</fullName>
    </recommendedName>
</protein>
<sequence>MSDPYPAGEPYQQQNPQQPPQGYAQPGYDQPGYPQAGYPQAPYPAPGYPAYAPEPPGKTMGIVGFILAFVISPAGIVVSAMALSESKKVGYPNMLGKWGLWLSIVFTALWVLYVLFIVLAMFGGLFAAFSTYSSFEDAGLSV</sequence>
<evidence type="ECO:0000256" key="1">
    <source>
        <dbReference type="SAM" id="MobiDB-lite"/>
    </source>
</evidence>
<name>A0ABT0J4A6_9MICO</name>
<feature type="compositionally biased region" description="Low complexity" evidence="1">
    <location>
        <begin position="8"/>
        <end position="40"/>
    </location>
</feature>
<keyword evidence="2" id="KW-0812">Transmembrane</keyword>
<comment type="caution">
    <text evidence="3">The sequence shown here is derived from an EMBL/GenBank/DDBJ whole genome shotgun (WGS) entry which is preliminary data.</text>
</comment>
<keyword evidence="2" id="KW-1133">Transmembrane helix</keyword>
<accession>A0ABT0J4A6</accession>
<evidence type="ECO:0008006" key="5">
    <source>
        <dbReference type="Google" id="ProtNLM"/>
    </source>
</evidence>
<feature type="region of interest" description="Disordered" evidence="1">
    <location>
        <begin position="1"/>
        <end position="41"/>
    </location>
</feature>
<dbReference type="Proteomes" id="UP001651050">
    <property type="component" value="Unassembled WGS sequence"/>
</dbReference>
<evidence type="ECO:0000313" key="4">
    <source>
        <dbReference type="Proteomes" id="UP001651050"/>
    </source>
</evidence>
<evidence type="ECO:0000256" key="2">
    <source>
        <dbReference type="SAM" id="Phobius"/>
    </source>
</evidence>
<proteinExistence type="predicted"/>
<organism evidence="3 4">
    <name type="scientific">Isoptericola peretonis</name>
    <dbReference type="NCBI Taxonomy" id="2918523"/>
    <lineage>
        <taxon>Bacteria</taxon>
        <taxon>Bacillati</taxon>
        <taxon>Actinomycetota</taxon>
        <taxon>Actinomycetes</taxon>
        <taxon>Micrococcales</taxon>
        <taxon>Promicromonosporaceae</taxon>
        <taxon>Isoptericola</taxon>
    </lineage>
</organism>
<dbReference type="RefSeq" id="WP_416344179.1">
    <property type="nucleotide sequence ID" value="NZ_JALQCY010000003.1"/>
</dbReference>
<gene>
    <name evidence="3" type="ORF">M1843_11320</name>
</gene>